<protein>
    <submittedName>
        <fullName evidence="11 12">Uncharacterized protein</fullName>
    </submittedName>
</protein>
<evidence type="ECO:0000256" key="2">
    <source>
        <dbReference type="ARBA" id="ARBA00022670"/>
    </source>
</evidence>
<feature type="transmembrane region" description="Helical" evidence="8">
    <location>
        <begin position="990"/>
        <end position="1010"/>
    </location>
</feature>
<dbReference type="PANTHER" id="PTHR43690:SF34">
    <property type="entry name" value="ZINC PROTEASE PQQL-LIKE"/>
    <property type="match status" value="1"/>
</dbReference>
<evidence type="ECO:0000313" key="13">
    <source>
        <dbReference type="Proteomes" id="UP000011087"/>
    </source>
</evidence>
<dbReference type="EnsemblProtists" id="EKX39800">
    <property type="protein sequence ID" value="EKX39800"/>
    <property type="gene ID" value="GUITHDRAFT_143191"/>
</dbReference>
<proteinExistence type="inferred from homology"/>
<dbReference type="GO" id="GO:0046872">
    <property type="term" value="F:metal ion binding"/>
    <property type="evidence" value="ECO:0007669"/>
    <property type="project" value="UniProtKB-KW"/>
</dbReference>
<dbReference type="PaxDb" id="55529-EKX39800"/>
<evidence type="ECO:0000256" key="7">
    <source>
        <dbReference type="RuleBase" id="RU004447"/>
    </source>
</evidence>
<evidence type="ECO:0000259" key="10">
    <source>
        <dbReference type="Pfam" id="PF05193"/>
    </source>
</evidence>
<keyword evidence="8" id="KW-1133">Transmembrane helix</keyword>
<feature type="domain" description="Peptidase M16 C-terminal" evidence="10">
    <location>
        <begin position="697"/>
        <end position="886"/>
    </location>
</feature>
<sequence length="1024" mass="115664">MTEVCYNAAEPLPLDEECVHGRLGNGLTYYVRNNGKPEARAELRLIVKVGSVNEEDHEQGVAHMVEHLAFRGTAMFNTFQVVRFLEAIGAKFGACQNAYTAFDETVYFLRVPIDTDNLLERSLIVLREWAFHIRCTDDDVNKERGIVMEEWRQGRTAHGRTDENYFQTLMDGSTYARRLPIGKIDVIKHCKPSVVRDFYKKWYHPQRMAVVAVGDFDNYSGGVEEVVRMIQEILDVTPASEWREPLAVSFPHQVEPKLSIFKDQEATNASVIVDCKRPRQPVNTHRDYRRTILEYLFHEALSNRLYKLGVSLDPPFYSAVTTISLPTSIMETCSIAISMQEGLELRALRAVLVEVERVKRRGFSVSELSRAKANLMSDLEADQLEKDQHDSDFFCSEYVEHFCRGEPAMGVEHEVLLCKAVLPGITCEEVAAVARDFDWTGDCVVKITRPESSWLKRILSHRSHGSLPLLSVDSMRKVFEEVARVSPDLTDWEQSEALALSDVLKPPPSPGTIVSRSEYREMKMTELQLSNGMRVCYKKTNFLDDEVQFKGFAMGGLSELSKKQLLSGRMSTSIASEIGAFGVRPGELVDMLAGMRVTVNTEISTYSRAFGGECSPTNLEAALQMIHLLFTSQLQPSQDQVAVLLRMTREQIENQGRSPQALFSQKVMSLNTSHNDFFVPLKPSDVDEIDVFLSSSFFRRCFSDPSNFVFALSGNIEEEKLLALVEGYLASIPRLSQEEDLGFSRVPRMPNDRDLLRPVSFEFPAGKVEEHMRMRMVDPLCYCQVTFPMFIECSGAELRETMLLAQAMQLLETRLIDRLRFQRGVVYNVLASADFSSSHPSHSQPLHGLAGISWTCQPHHISTLAGVILRELEQLKAEGPTGEEVATRLEITRREFETSSKHNSWWVERMVSGYGSKSYKGNLGLCLQELEDVRQEVLSSLSPELLRQVFCRRFPDLERRTFVSLRPSWSTMLLSALRLRFAVAPVTSSFLAVGATLLGSLLVLATLRGMRGGGLGQLMRKLLK</sequence>
<gene>
    <name evidence="11" type="ORF">GUITHDRAFT_143191</name>
</gene>
<reference evidence="11 13" key="1">
    <citation type="journal article" date="2012" name="Nature">
        <title>Algal genomes reveal evolutionary mosaicism and the fate of nucleomorphs.</title>
        <authorList>
            <consortium name="DOE Joint Genome Institute"/>
            <person name="Curtis B.A."/>
            <person name="Tanifuji G."/>
            <person name="Burki F."/>
            <person name="Gruber A."/>
            <person name="Irimia M."/>
            <person name="Maruyama S."/>
            <person name="Arias M.C."/>
            <person name="Ball S.G."/>
            <person name="Gile G.H."/>
            <person name="Hirakawa Y."/>
            <person name="Hopkins J.F."/>
            <person name="Kuo A."/>
            <person name="Rensing S.A."/>
            <person name="Schmutz J."/>
            <person name="Symeonidi A."/>
            <person name="Elias M."/>
            <person name="Eveleigh R.J."/>
            <person name="Herman E.K."/>
            <person name="Klute M.J."/>
            <person name="Nakayama T."/>
            <person name="Obornik M."/>
            <person name="Reyes-Prieto A."/>
            <person name="Armbrust E.V."/>
            <person name="Aves S.J."/>
            <person name="Beiko R.G."/>
            <person name="Coutinho P."/>
            <person name="Dacks J.B."/>
            <person name="Durnford D.G."/>
            <person name="Fast N.M."/>
            <person name="Green B.R."/>
            <person name="Grisdale C.J."/>
            <person name="Hempel F."/>
            <person name="Henrissat B."/>
            <person name="Hoppner M.P."/>
            <person name="Ishida K."/>
            <person name="Kim E."/>
            <person name="Koreny L."/>
            <person name="Kroth P.G."/>
            <person name="Liu Y."/>
            <person name="Malik S.B."/>
            <person name="Maier U.G."/>
            <person name="McRose D."/>
            <person name="Mock T."/>
            <person name="Neilson J.A."/>
            <person name="Onodera N.T."/>
            <person name="Poole A.M."/>
            <person name="Pritham E.J."/>
            <person name="Richards T.A."/>
            <person name="Rocap G."/>
            <person name="Roy S.W."/>
            <person name="Sarai C."/>
            <person name="Schaack S."/>
            <person name="Shirato S."/>
            <person name="Slamovits C.H."/>
            <person name="Spencer D.F."/>
            <person name="Suzuki S."/>
            <person name="Worden A.Z."/>
            <person name="Zauner S."/>
            <person name="Barry K."/>
            <person name="Bell C."/>
            <person name="Bharti A.K."/>
            <person name="Crow J.A."/>
            <person name="Grimwood J."/>
            <person name="Kramer R."/>
            <person name="Lindquist E."/>
            <person name="Lucas S."/>
            <person name="Salamov A."/>
            <person name="McFadden G.I."/>
            <person name="Lane C.E."/>
            <person name="Keeling P.J."/>
            <person name="Gray M.W."/>
            <person name="Grigoriev I.V."/>
            <person name="Archibald J.M."/>
        </authorList>
    </citation>
    <scope>NUCLEOTIDE SEQUENCE</scope>
    <source>
        <strain evidence="11 13">CCMP2712</strain>
    </source>
</reference>
<dbReference type="InterPro" id="IPR050626">
    <property type="entry name" value="Peptidase_M16"/>
</dbReference>
<dbReference type="EMBL" id="JH993036">
    <property type="protein sequence ID" value="EKX39800.1"/>
    <property type="molecule type" value="Genomic_DNA"/>
</dbReference>
<evidence type="ECO:0000256" key="1">
    <source>
        <dbReference type="ARBA" id="ARBA00007261"/>
    </source>
</evidence>
<keyword evidence="3" id="KW-0479">Metal-binding</keyword>
<dbReference type="AlphaFoldDB" id="L1IVF5"/>
<dbReference type="PANTHER" id="PTHR43690">
    <property type="entry name" value="NARDILYSIN"/>
    <property type="match status" value="1"/>
</dbReference>
<name>L1IVF5_GUITC</name>
<dbReference type="OrthoDB" id="10251424at2759"/>
<dbReference type="eggNOG" id="KOG0959">
    <property type="taxonomic scope" value="Eukaryota"/>
</dbReference>
<keyword evidence="8" id="KW-0472">Membrane</keyword>
<keyword evidence="8" id="KW-0812">Transmembrane</keyword>
<evidence type="ECO:0000313" key="12">
    <source>
        <dbReference type="EnsemblProtists" id="EKX39800"/>
    </source>
</evidence>
<dbReference type="STRING" id="905079.L1IVF5"/>
<evidence type="ECO:0000256" key="5">
    <source>
        <dbReference type="ARBA" id="ARBA00022833"/>
    </source>
</evidence>
<keyword evidence="13" id="KW-1185">Reference proteome</keyword>
<dbReference type="GO" id="GO:0004222">
    <property type="term" value="F:metalloendopeptidase activity"/>
    <property type="evidence" value="ECO:0007669"/>
    <property type="project" value="InterPro"/>
</dbReference>
<dbReference type="InterPro" id="IPR011249">
    <property type="entry name" value="Metalloenz_LuxS/M16"/>
</dbReference>
<reference evidence="13" key="2">
    <citation type="submission" date="2012-11" db="EMBL/GenBank/DDBJ databases">
        <authorList>
            <person name="Kuo A."/>
            <person name="Curtis B.A."/>
            <person name="Tanifuji G."/>
            <person name="Burki F."/>
            <person name="Gruber A."/>
            <person name="Irimia M."/>
            <person name="Maruyama S."/>
            <person name="Arias M.C."/>
            <person name="Ball S.G."/>
            <person name="Gile G.H."/>
            <person name="Hirakawa Y."/>
            <person name="Hopkins J.F."/>
            <person name="Rensing S.A."/>
            <person name="Schmutz J."/>
            <person name="Symeonidi A."/>
            <person name="Elias M."/>
            <person name="Eveleigh R.J."/>
            <person name="Herman E.K."/>
            <person name="Klute M.J."/>
            <person name="Nakayama T."/>
            <person name="Obornik M."/>
            <person name="Reyes-Prieto A."/>
            <person name="Armbrust E.V."/>
            <person name="Aves S.J."/>
            <person name="Beiko R.G."/>
            <person name="Coutinho P."/>
            <person name="Dacks J.B."/>
            <person name="Durnford D.G."/>
            <person name="Fast N.M."/>
            <person name="Green B.R."/>
            <person name="Grisdale C."/>
            <person name="Hempe F."/>
            <person name="Henrissat B."/>
            <person name="Hoppner M.P."/>
            <person name="Ishida K.-I."/>
            <person name="Kim E."/>
            <person name="Koreny L."/>
            <person name="Kroth P.G."/>
            <person name="Liu Y."/>
            <person name="Malik S.-B."/>
            <person name="Maier U.G."/>
            <person name="McRose D."/>
            <person name="Mock T."/>
            <person name="Neilson J.A."/>
            <person name="Onodera N.T."/>
            <person name="Poole A.M."/>
            <person name="Pritham E.J."/>
            <person name="Richards T.A."/>
            <person name="Rocap G."/>
            <person name="Roy S.W."/>
            <person name="Sarai C."/>
            <person name="Schaack S."/>
            <person name="Shirato S."/>
            <person name="Slamovits C.H."/>
            <person name="Spencer D.F."/>
            <person name="Suzuki S."/>
            <person name="Worden A.Z."/>
            <person name="Zauner S."/>
            <person name="Barry K."/>
            <person name="Bell C."/>
            <person name="Bharti A.K."/>
            <person name="Crow J.A."/>
            <person name="Grimwood J."/>
            <person name="Kramer R."/>
            <person name="Lindquist E."/>
            <person name="Lucas S."/>
            <person name="Salamov A."/>
            <person name="McFadden G.I."/>
            <person name="Lane C.E."/>
            <person name="Keeling P.J."/>
            <person name="Gray M.W."/>
            <person name="Grigoriev I.V."/>
            <person name="Archibald J.M."/>
        </authorList>
    </citation>
    <scope>NUCLEOTIDE SEQUENCE</scope>
    <source>
        <strain evidence="13">CCMP2712</strain>
    </source>
</reference>
<keyword evidence="5" id="KW-0862">Zinc</keyword>
<evidence type="ECO:0000256" key="4">
    <source>
        <dbReference type="ARBA" id="ARBA00022801"/>
    </source>
</evidence>
<dbReference type="InterPro" id="IPR001431">
    <property type="entry name" value="Pept_M16_Zn_BS"/>
</dbReference>
<dbReference type="Pfam" id="PF05193">
    <property type="entry name" value="Peptidase_M16_C"/>
    <property type="match status" value="2"/>
</dbReference>
<dbReference type="OMA" id="DVINEWM"/>
<keyword evidence="4" id="KW-0378">Hydrolase</keyword>
<feature type="domain" description="Peptidase M16 C-terminal" evidence="10">
    <location>
        <begin position="194"/>
        <end position="375"/>
    </location>
</feature>
<dbReference type="SUPFAM" id="SSF63411">
    <property type="entry name" value="LuxS/MPP-like metallohydrolase"/>
    <property type="match status" value="3"/>
</dbReference>
<dbReference type="Gene3D" id="3.30.830.10">
    <property type="entry name" value="Metalloenzyme, LuxS/M16 peptidase-like"/>
    <property type="match status" value="4"/>
</dbReference>
<dbReference type="Proteomes" id="UP000011087">
    <property type="component" value="Unassembled WGS sequence"/>
</dbReference>
<evidence type="ECO:0000256" key="8">
    <source>
        <dbReference type="SAM" id="Phobius"/>
    </source>
</evidence>
<accession>L1IVF5</accession>
<dbReference type="InterPro" id="IPR011765">
    <property type="entry name" value="Pept_M16_N"/>
</dbReference>
<evidence type="ECO:0000313" key="11">
    <source>
        <dbReference type="EMBL" id="EKX39800.1"/>
    </source>
</evidence>
<evidence type="ECO:0000259" key="9">
    <source>
        <dbReference type="Pfam" id="PF00675"/>
    </source>
</evidence>
<dbReference type="GeneID" id="17296605"/>
<keyword evidence="2" id="KW-0645">Protease</keyword>
<dbReference type="RefSeq" id="XP_005826780.1">
    <property type="nucleotide sequence ID" value="XM_005826723.1"/>
</dbReference>
<dbReference type="KEGG" id="gtt:GUITHDRAFT_143191"/>
<evidence type="ECO:0000256" key="3">
    <source>
        <dbReference type="ARBA" id="ARBA00022723"/>
    </source>
</evidence>
<organism evidence="11">
    <name type="scientific">Guillardia theta (strain CCMP2712)</name>
    <name type="common">Cryptophyte</name>
    <dbReference type="NCBI Taxonomy" id="905079"/>
    <lineage>
        <taxon>Eukaryota</taxon>
        <taxon>Cryptophyceae</taxon>
        <taxon>Pyrenomonadales</taxon>
        <taxon>Geminigeraceae</taxon>
        <taxon>Guillardia</taxon>
    </lineage>
</organism>
<reference evidence="12" key="3">
    <citation type="submission" date="2016-03" db="UniProtKB">
        <authorList>
            <consortium name="EnsemblProtists"/>
        </authorList>
    </citation>
    <scope>IDENTIFICATION</scope>
</reference>
<dbReference type="InterPro" id="IPR007863">
    <property type="entry name" value="Peptidase_M16_C"/>
</dbReference>
<dbReference type="PROSITE" id="PS00143">
    <property type="entry name" value="INSULINASE"/>
    <property type="match status" value="1"/>
</dbReference>
<feature type="domain" description="Peptidase M16 N-terminal" evidence="9">
    <location>
        <begin position="34"/>
        <end position="158"/>
    </location>
</feature>
<dbReference type="Pfam" id="PF00675">
    <property type="entry name" value="Peptidase_M16"/>
    <property type="match status" value="1"/>
</dbReference>
<dbReference type="HOGENOM" id="CLU_008156_0_0_1"/>
<comment type="similarity">
    <text evidence="1 7">Belongs to the peptidase M16 family.</text>
</comment>
<dbReference type="GO" id="GO:0006508">
    <property type="term" value="P:proteolysis"/>
    <property type="evidence" value="ECO:0007669"/>
    <property type="project" value="UniProtKB-KW"/>
</dbReference>
<dbReference type="MEROPS" id="M16.A03"/>
<keyword evidence="6" id="KW-0482">Metalloprotease</keyword>
<evidence type="ECO:0000256" key="6">
    <source>
        <dbReference type="ARBA" id="ARBA00023049"/>
    </source>
</evidence>